<dbReference type="GO" id="GO:0042597">
    <property type="term" value="C:periplasmic space"/>
    <property type="evidence" value="ECO:0007669"/>
    <property type="project" value="UniProtKB-ARBA"/>
</dbReference>
<dbReference type="EMBL" id="VBAM01000128">
    <property type="protein sequence ID" value="TMJ14060.1"/>
    <property type="molecule type" value="Genomic_DNA"/>
</dbReference>
<protein>
    <submittedName>
        <fullName evidence="5">ABC transporter substrate-binding protein</fullName>
    </submittedName>
</protein>
<gene>
    <name evidence="5" type="ORF">E6H02_04040</name>
</gene>
<proteinExistence type="inferred from homology"/>
<dbReference type="Pfam" id="PF00496">
    <property type="entry name" value="SBP_bac_5"/>
    <property type="match status" value="1"/>
</dbReference>
<dbReference type="GO" id="GO:1904680">
    <property type="term" value="F:peptide transmembrane transporter activity"/>
    <property type="evidence" value="ECO:0007669"/>
    <property type="project" value="TreeGrafter"/>
</dbReference>
<dbReference type="InterPro" id="IPR030678">
    <property type="entry name" value="Peptide/Ni-bd"/>
</dbReference>
<accession>A0A537M1A2</accession>
<dbReference type="PIRSF" id="PIRSF002741">
    <property type="entry name" value="MppA"/>
    <property type="match status" value="1"/>
</dbReference>
<dbReference type="Gene3D" id="3.10.105.10">
    <property type="entry name" value="Dipeptide-binding Protein, Domain 3"/>
    <property type="match status" value="1"/>
</dbReference>
<sequence length="527" mass="59204">MSKRFPALVIIGFLVAGVLVIPASRLSWAAQMNDTFVWGKSGDADTLDNQVSSNGETSEVTTQIYNLLVRAKQGQTDIEPDLAESWSVSADGLAWTFKLRKGVTFHDGTPWNAEAAKFNFDRMADEKNPYHAVKGFDFEYWNDFMADSFKEAKVVDPYTIQLILKQPNAPLVYNMSIISFDFASPASFKQYGGELVGQHPVGTGPYKFVEWVRDDHITLEANPNFFRKGLPKTKRVIMRVIKDNAARFLAVKAGEVHAMEAPNVDDVKAVAQDPNLKLGFRPAFNTGWIRFNMNNELFKDKRIRQAVAYAINRKAIVDGLYAGYGEVAQQHMPPVMWGRVAKPPSWSYDPSKAKALLAEAKYPNGFSLDFWYIPVSRPYFPAGKEIGTAIASDLGKVGIRVHLMTEDWAAYLKDRKTNKFPIFMIGWIGDNGDPDDWLGFFFPKYDKDNAYLSYNNPAVFDLINKAKVATSQDARAKMYAQAEAMLLDDVRDIPLAHAKVPLVMRKNVEGLVGQPDANEYMETVELK</sequence>
<dbReference type="CDD" id="cd08493">
    <property type="entry name" value="PBP2_DppA_like"/>
    <property type="match status" value="1"/>
</dbReference>
<evidence type="ECO:0000259" key="4">
    <source>
        <dbReference type="Pfam" id="PF00496"/>
    </source>
</evidence>
<dbReference type="PANTHER" id="PTHR30290">
    <property type="entry name" value="PERIPLASMIC BINDING COMPONENT OF ABC TRANSPORTER"/>
    <property type="match status" value="1"/>
</dbReference>
<keyword evidence="2" id="KW-0813">Transport</keyword>
<feature type="domain" description="Solute-binding protein family 5" evidence="4">
    <location>
        <begin position="78"/>
        <end position="447"/>
    </location>
</feature>
<dbReference type="PANTHER" id="PTHR30290:SF9">
    <property type="entry name" value="OLIGOPEPTIDE-BINDING PROTEIN APPA"/>
    <property type="match status" value="1"/>
</dbReference>
<dbReference type="AlphaFoldDB" id="A0A537M1A2"/>
<dbReference type="Gene3D" id="3.90.76.10">
    <property type="entry name" value="Dipeptide-binding Protein, Domain 1"/>
    <property type="match status" value="1"/>
</dbReference>
<evidence type="ECO:0000313" key="6">
    <source>
        <dbReference type="Proteomes" id="UP000320393"/>
    </source>
</evidence>
<comment type="similarity">
    <text evidence="1">Belongs to the bacterial solute-binding protein 5 family.</text>
</comment>
<dbReference type="Proteomes" id="UP000320393">
    <property type="component" value="Unassembled WGS sequence"/>
</dbReference>
<evidence type="ECO:0000256" key="3">
    <source>
        <dbReference type="ARBA" id="ARBA00022729"/>
    </source>
</evidence>
<dbReference type="SUPFAM" id="SSF53850">
    <property type="entry name" value="Periplasmic binding protein-like II"/>
    <property type="match status" value="1"/>
</dbReference>
<dbReference type="InterPro" id="IPR000914">
    <property type="entry name" value="SBP_5_dom"/>
</dbReference>
<evidence type="ECO:0000313" key="5">
    <source>
        <dbReference type="EMBL" id="TMJ14060.1"/>
    </source>
</evidence>
<dbReference type="InterPro" id="IPR039424">
    <property type="entry name" value="SBP_5"/>
</dbReference>
<dbReference type="Gene3D" id="3.40.190.10">
    <property type="entry name" value="Periplasmic binding protein-like II"/>
    <property type="match status" value="1"/>
</dbReference>
<name>A0A537M1A2_9BACT</name>
<evidence type="ECO:0000256" key="1">
    <source>
        <dbReference type="ARBA" id="ARBA00005695"/>
    </source>
</evidence>
<comment type="caution">
    <text evidence="5">The sequence shown here is derived from an EMBL/GenBank/DDBJ whole genome shotgun (WGS) entry which is preliminary data.</text>
</comment>
<organism evidence="5 6">
    <name type="scientific">Candidatus Segetimicrobium genomatis</name>
    <dbReference type="NCBI Taxonomy" id="2569760"/>
    <lineage>
        <taxon>Bacteria</taxon>
        <taxon>Bacillati</taxon>
        <taxon>Candidatus Sysuimicrobiota</taxon>
        <taxon>Candidatus Sysuimicrobiia</taxon>
        <taxon>Candidatus Sysuimicrobiales</taxon>
        <taxon>Candidatus Segetimicrobiaceae</taxon>
        <taxon>Candidatus Segetimicrobium</taxon>
    </lineage>
</organism>
<dbReference type="GO" id="GO:0015833">
    <property type="term" value="P:peptide transport"/>
    <property type="evidence" value="ECO:0007669"/>
    <property type="project" value="TreeGrafter"/>
</dbReference>
<keyword evidence="3" id="KW-0732">Signal</keyword>
<reference evidence="5 6" key="1">
    <citation type="journal article" date="2019" name="Nat. Microbiol.">
        <title>Mediterranean grassland soil C-N compound turnover is dependent on rainfall and depth, and is mediated by genomically divergent microorganisms.</title>
        <authorList>
            <person name="Diamond S."/>
            <person name="Andeer P.F."/>
            <person name="Li Z."/>
            <person name="Crits-Christoph A."/>
            <person name="Burstein D."/>
            <person name="Anantharaman K."/>
            <person name="Lane K.R."/>
            <person name="Thomas B.C."/>
            <person name="Pan C."/>
            <person name="Northen T.R."/>
            <person name="Banfield J.F."/>
        </authorList>
    </citation>
    <scope>NUCLEOTIDE SEQUENCE [LARGE SCALE GENOMIC DNA]</scope>
    <source>
        <strain evidence="5">NP_5</strain>
    </source>
</reference>
<dbReference type="GO" id="GO:0043190">
    <property type="term" value="C:ATP-binding cassette (ABC) transporter complex"/>
    <property type="evidence" value="ECO:0007669"/>
    <property type="project" value="InterPro"/>
</dbReference>
<evidence type="ECO:0000256" key="2">
    <source>
        <dbReference type="ARBA" id="ARBA00022448"/>
    </source>
</evidence>